<dbReference type="PANTHER" id="PTHR10954:SF7">
    <property type="entry name" value="RIBONUCLEASE H2 SUBUNIT A"/>
    <property type="match status" value="1"/>
</dbReference>
<evidence type="ECO:0000256" key="8">
    <source>
        <dbReference type="PROSITE-ProRule" id="PRU01319"/>
    </source>
</evidence>
<evidence type="ECO:0000256" key="2">
    <source>
        <dbReference type="ARBA" id="ARBA00001946"/>
    </source>
</evidence>
<dbReference type="InterPro" id="IPR004649">
    <property type="entry name" value="RNase_H2_suA"/>
</dbReference>
<dbReference type="Gene3D" id="1.10.10.460">
    <property type="entry name" value="Ribonuclease hii. Domain 2"/>
    <property type="match status" value="1"/>
</dbReference>
<dbReference type="GO" id="GO:0004523">
    <property type="term" value="F:RNA-DNA hybrid ribonuclease activity"/>
    <property type="evidence" value="ECO:0007669"/>
    <property type="project" value="UniProtKB-UniRule"/>
</dbReference>
<dbReference type="Pfam" id="PF01351">
    <property type="entry name" value="RNase_HII"/>
    <property type="match status" value="1"/>
</dbReference>
<comment type="similarity">
    <text evidence="3">Belongs to the RNase HII family. Eukaryotic subfamily.</text>
</comment>
<dbReference type="STRING" id="1358809.S7XLL8"/>
<name>S7XLL8_SPRLO</name>
<evidence type="ECO:0000256" key="7">
    <source>
        <dbReference type="ARBA" id="ARBA00022801"/>
    </source>
</evidence>
<gene>
    <name evidence="11" type="ORF">SLOPH_1559</name>
</gene>
<comment type="cofactor">
    <cofactor evidence="2">
        <name>Mg(2+)</name>
        <dbReference type="ChEBI" id="CHEBI:18420"/>
    </cofactor>
</comment>
<dbReference type="InParanoid" id="S7XLL8"/>
<keyword evidence="6 8" id="KW-0255">Endonuclease</keyword>
<dbReference type="InterPro" id="IPR023160">
    <property type="entry name" value="RNase_HII_hlx-loop-hlx_cap_dom"/>
</dbReference>
<dbReference type="HOGENOM" id="CLU_036532_0_4_1"/>
<dbReference type="SUPFAM" id="SSF53098">
    <property type="entry name" value="Ribonuclease H-like"/>
    <property type="match status" value="1"/>
</dbReference>
<dbReference type="GO" id="GO:0046872">
    <property type="term" value="F:metal ion binding"/>
    <property type="evidence" value="ECO:0007669"/>
    <property type="project" value="UniProtKB-KW"/>
</dbReference>
<accession>S7XLL8</accession>
<dbReference type="Gene3D" id="3.30.420.10">
    <property type="entry name" value="Ribonuclease H-like superfamily/Ribonuclease H"/>
    <property type="match status" value="1"/>
</dbReference>
<dbReference type="InterPro" id="IPR024567">
    <property type="entry name" value="RNase_HII/HIII_dom"/>
</dbReference>
<keyword evidence="5 8" id="KW-0479">Metal-binding</keyword>
<dbReference type="GO" id="GO:0003723">
    <property type="term" value="F:RNA binding"/>
    <property type="evidence" value="ECO:0007669"/>
    <property type="project" value="UniProtKB-UniRule"/>
</dbReference>
<comment type="function">
    <text evidence="9">Endonuclease that specifically degrades the RNA of RNA-DNA hybrids.</text>
</comment>
<evidence type="ECO:0000256" key="3">
    <source>
        <dbReference type="ARBA" id="ARBA00007058"/>
    </source>
</evidence>
<evidence type="ECO:0000256" key="6">
    <source>
        <dbReference type="ARBA" id="ARBA00022759"/>
    </source>
</evidence>
<evidence type="ECO:0000256" key="1">
    <source>
        <dbReference type="ARBA" id="ARBA00000077"/>
    </source>
</evidence>
<comment type="caution">
    <text evidence="11">The sequence shown here is derived from an EMBL/GenBank/DDBJ whole genome shotgun (WGS) entry which is preliminary data.</text>
</comment>
<dbReference type="Proteomes" id="UP000014978">
    <property type="component" value="Unassembled WGS sequence"/>
</dbReference>
<dbReference type="GO" id="GO:0043137">
    <property type="term" value="P:DNA replication, removal of RNA primer"/>
    <property type="evidence" value="ECO:0007669"/>
    <property type="project" value="TreeGrafter"/>
</dbReference>
<reference evidence="12" key="1">
    <citation type="journal article" date="2013" name="PLoS Genet.">
        <title>The genome of Spraguea lophii and the basis of host-microsporidian interactions.</title>
        <authorList>
            <person name="Campbell S.E."/>
            <person name="Williams T.A."/>
            <person name="Yousuf A."/>
            <person name="Soanes D.M."/>
            <person name="Paszkiewicz K.H."/>
            <person name="Williams B.A.P."/>
        </authorList>
    </citation>
    <scope>NUCLEOTIDE SEQUENCE [LARGE SCALE GENOMIC DNA]</scope>
    <source>
        <strain evidence="12">42_110</strain>
    </source>
</reference>
<dbReference type="OMA" id="REECRFF"/>
<dbReference type="PANTHER" id="PTHR10954">
    <property type="entry name" value="RIBONUCLEASE H2 SUBUNIT A"/>
    <property type="match status" value="1"/>
</dbReference>
<dbReference type="GO" id="GO:0032299">
    <property type="term" value="C:ribonuclease H2 complex"/>
    <property type="evidence" value="ECO:0007669"/>
    <property type="project" value="TreeGrafter"/>
</dbReference>
<evidence type="ECO:0000313" key="12">
    <source>
        <dbReference type="Proteomes" id="UP000014978"/>
    </source>
</evidence>
<comment type="catalytic activity">
    <reaction evidence="1 8 9">
        <text>Endonucleolytic cleavage to 5'-phosphomonoester.</text>
        <dbReference type="EC" id="3.1.26.4"/>
    </reaction>
</comment>
<evidence type="ECO:0000256" key="4">
    <source>
        <dbReference type="ARBA" id="ARBA00022722"/>
    </source>
</evidence>
<dbReference type="AlphaFoldDB" id="S7XLL8"/>
<keyword evidence="12" id="KW-1185">Reference proteome</keyword>
<dbReference type="VEuPathDB" id="MicrosporidiaDB:SLOPH_1559"/>
<sequence>MLSKNYKRSNRKVIVGIDEAGRGPVVGPMVFGALILDISENTKSPLINELKDSKTLTPARRDLLYNKIKTSFDYAYKIITPQYLNKYMHKKNKNQKSLNEISYDAIIELLKDIGKKYTITKVYLDMIGSTNKYLQALHNSLGDKKIDIVTKKSKKIKIKNFSNIIKNTEYIIKTKADSLYPIVSGASIIAKVNRDILVDNKYGSGYPSDPITINYIKNNIDVIKGVVKENNCDQNIRYEWMTIKKYFVRKNEDRLNGKLNSLNFKP</sequence>
<keyword evidence="4 8" id="KW-0540">Nuclease</keyword>
<dbReference type="PROSITE" id="PS51975">
    <property type="entry name" value="RNASE_H_2"/>
    <property type="match status" value="1"/>
</dbReference>
<organism evidence="11 12">
    <name type="scientific">Spraguea lophii (strain 42_110)</name>
    <name type="common">Microsporidian parasite</name>
    <dbReference type="NCBI Taxonomy" id="1358809"/>
    <lineage>
        <taxon>Eukaryota</taxon>
        <taxon>Fungi</taxon>
        <taxon>Fungi incertae sedis</taxon>
        <taxon>Microsporidia</taxon>
        <taxon>Spragueidae</taxon>
        <taxon>Spraguea</taxon>
    </lineage>
</organism>
<feature type="binding site" evidence="8">
    <location>
        <position position="18"/>
    </location>
    <ligand>
        <name>a divalent metal cation</name>
        <dbReference type="ChEBI" id="CHEBI:60240"/>
    </ligand>
</feature>
<evidence type="ECO:0000259" key="10">
    <source>
        <dbReference type="PROSITE" id="PS51975"/>
    </source>
</evidence>
<feature type="binding site" evidence="8">
    <location>
        <position position="19"/>
    </location>
    <ligand>
        <name>a divalent metal cation</name>
        <dbReference type="ChEBI" id="CHEBI:60240"/>
    </ligand>
</feature>
<evidence type="ECO:0000256" key="5">
    <source>
        <dbReference type="ARBA" id="ARBA00022723"/>
    </source>
</evidence>
<dbReference type="OrthoDB" id="7462577at2759"/>
<evidence type="ECO:0000313" key="11">
    <source>
        <dbReference type="EMBL" id="EPR79974.1"/>
    </source>
</evidence>
<dbReference type="GO" id="GO:0006298">
    <property type="term" value="P:mismatch repair"/>
    <property type="evidence" value="ECO:0007669"/>
    <property type="project" value="TreeGrafter"/>
</dbReference>
<dbReference type="InterPro" id="IPR012337">
    <property type="entry name" value="RNaseH-like_sf"/>
</dbReference>
<comment type="cofactor">
    <cofactor evidence="8">
        <name>Mn(2+)</name>
        <dbReference type="ChEBI" id="CHEBI:29035"/>
    </cofactor>
    <cofactor evidence="8">
        <name>Mg(2+)</name>
        <dbReference type="ChEBI" id="CHEBI:18420"/>
    </cofactor>
    <text evidence="8">Manganese or magnesium. Binds 1 divalent metal ion per monomer in the absence of substrate. May bind a second metal ion after substrate binding.</text>
</comment>
<keyword evidence="7 8" id="KW-0378">Hydrolase</keyword>
<proteinExistence type="inferred from homology"/>
<feature type="binding site" evidence="8">
    <location>
        <position position="125"/>
    </location>
    <ligand>
        <name>a divalent metal cation</name>
        <dbReference type="ChEBI" id="CHEBI:60240"/>
    </ligand>
</feature>
<dbReference type="EMBL" id="ATCN01000056">
    <property type="protein sequence ID" value="EPR79974.1"/>
    <property type="molecule type" value="Genomic_DNA"/>
</dbReference>
<dbReference type="NCBIfam" id="TIGR00729">
    <property type="entry name" value="ribonuclease HII"/>
    <property type="match status" value="1"/>
</dbReference>
<dbReference type="InterPro" id="IPR036397">
    <property type="entry name" value="RNaseH_sf"/>
</dbReference>
<dbReference type="EC" id="3.1.26.4" evidence="9"/>
<dbReference type="InterPro" id="IPR001352">
    <property type="entry name" value="RNase_HII/HIII"/>
</dbReference>
<feature type="domain" description="RNase H type-2" evidence="10">
    <location>
        <begin position="12"/>
        <end position="260"/>
    </location>
</feature>
<evidence type="ECO:0000256" key="9">
    <source>
        <dbReference type="RuleBase" id="RU003515"/>
    </source>
</evidence>
<protein>
    <recommendedName>
        <fullName evidence="9">Ribonuclease</fullName>
        <ecNumber evidence="9">3.1.26.4</ecNumber>
    </recommendedName>
</protein>
<dbReference type="FunCoup" id="S7XLL8">
    <property type="interactions" value="61"/>
</dbReference>